<dbReference type="EMBL" id="ADAS02001688">
    <property type="protein sequence ID" value="OAV86101.1"/>
    <property type="molecule type" value="Genomic_DNA"/>
</dbReference>
<protein>
    <submittedName>
        <fullName evidence="2 3">Uncharacterized protein</fullName>
    </submittedName>
</protein>
<dbReference type="VEuPathDB" id="FungiDB:PTTG_30081"/>
<dbReference type="Proteomes" id="UP000005240">
    <property type="component" value="Unassembled WGS sequence"/>
</dbReference>
<accession>A0A180G088</accession>
<feature type="compositionally biased region" description="Polar residues" evidence="1">
    <location>
        <begin position="8"/>
        <end position="23"/>
    </location>
</feature>
<reference evidence="2" key="2">
    <citation type="submission" date="2016-05" db="EMBL/GenBank/DDBJ databases">
        <title>Comparative analysis highlights variable genome content of wheat rusts and divergence of the mating loci.</title>
        <authorList>
            <person name="Cuomo C.A."/>
            <person name="Bakkeren G."/>
            <person name="Szabo L."/>
            <person name="Khalil H."/>
            <person name="Joly D."/>
            <person name="Goldberg J."/>
            <person name="Young S."/>
            <person name="Zeng Q."/>
            <person name="Fellers J."/>
        </authorList>
    </citation>
    <scope>NUCLEOTIDE SEQUENCE [LARGE SCALE GENOMIC DNA]</scope>
    <source>
        <strain evidence="2">1-1 BBBD Race 1</strain>
    </source>
</reference>
<feature type="region of interest" description="Disordered" evidence="1">
    <location>
        <begin position="1"/>
        <end position="23"/>
    </location>
</feature>
<reference evidence="3 4" key="3">
    <citation type="journal article" date="2017" name="G3 (Bethesda)">
        <title>Comparative analysis highlights variable genome content of wheat rusts and divergence of the mating loci.</title>
        <authorList>
            <person name="Cuomo C.A."/>
            <person name="Bakkeren G."/>
            <person name="Khalil H.B."/>
            <person name="Panwar V."/>
            <person name="Joly D."/>
            <person name="Linning R."/>
            <person name="Sakthikumar S."/>
            <person name="Song X."/>
            <person name="Adiconis X."/>
            <person name="Fan L."/>
            <person name="Goldberg J.M."/>
            <person name="Levin J.Z."/>
            <person name="Young S."/>
            <person name="Zeng Q."/>
            <person name="Anikster Y."/>
            <person name="Bruce M."/>
            <person name="Wang M."/>
            <person name="Yin C."/>
            <person name="McCallum B."/>
            <person name="Szabo L.J."/>
            <person name="Hulbert S."/>
            <person name="Chen X."/>
            <person name="Fellers J.P."/>
        </authorList>
    </citation>
    <scope>NUCLEOTIDE SEQUENCE</scope>
    <source>
        <strain evidence="3">isolate 1-1 / race 1 (BBBD)</strain>
        <strain evidence="4">Isolate 1-1 / race 1 (BBBD)</strain>
    </source>
</reference>
<gene>
    <name evidence="2" type="ORF">PTTG_30081</name>
</gene>
<evidence type="ECO:0000256" key="1">
    <source>
        <dbReference type="SAM" id="MobiDB-lite"/>
    </source>
</evidence>
<evidence type="ECO:0000313" key="2">
    <source>
        <dbReference type="EMBL" id="OAV86101.1"/>
    </source>
</evidence>
<reference evidence="2" key="1">
    <citation type="submission" date="2009-11" db="EMBL/GenBank/DDBJ databases">
        <authorList>
            <consortium name="The Broad Institute Genome Sequencing Platform"/>
            <person name="Ward D."/>
            <person name="Feldgarden M."/>
            <person name="Earl A."/>
            <person name="Young S.K."/>
            <person name="Zeng Q."/>
            <person name="Koehrsen M."/>
            <person name="Alvarado L."/>
            <person name="Berlin A."/>
            <person name="Bochicchio J."/>
            <person name="Borenstein D."/>
            <person name="Chapman S.B."/>
            <person name="Chen Z."/>
            <person name="Engels R."/>
            <person name="Freedman E."/>
            <person name="Gellesch M."/>
            <person name="Goldberg J."/>
            <person name="Griggs A."/>
            <person name="Gujja S."/>
            <person name="Heilman E."/>
            <person name="Heiman D."/>
            <person name="Hepburn T."/>
            <person name="Howarth C."/>
            <person name="Jen D."/>
            <person name="Larson L."/>
            <person name="Lewis B."/>
            <person name="Mehta T."/>
            <person name="Park D."/>
            <person name="Pearson M."/>
            <person name="Roberts A."/>
            <person name="Saif S."/>
            <person name="Shea T."/>
            <person name="Shenoy N."/>
            <person name="Sisk P."/>
            <person name="Stolte C."/>
            <person name="Sykes S."/>
            <person name="Thomson T."/>
            <person name="Walk T."/>
            <person name="White J."/>
            <person name="Yandava C."/>
            <person name="Izard J."/>
            <person name="Baranova O.V."/>
            <person name="Blanton J.M."/>
            <person name="Tanner A.C."/>
            <person name="Dewhirst F.E."/>
            <person name="Haas B."/>
            <person name="Nusbaum C."/>
            <person name="Birren B."/>
        </authorList>
    </citation>
    <scope>NUCLEOTIDE SEQUENCE [LARGE SCALE GENOMIC DNA]</scope>
    <source>
        <strain evidence="2">1-1 BBBD Race 1</strain>
    </source>
</reference>
<dbReference type="AlphaFoldDB" id="A0A180G088"/>
<dbReference type="EnsemblFungi" id="PTTG_30081-t43_1">
    <property type="protein sequence ID" value="PTTG_30081-t43_1-p1"/>
    <property type="gene ID" value="PTTG_30081"/>
</dbReference>
<evidence type="ECO:0000313" key="4">
    <source>
        <dbReference type="Proteomes" id="UP000005240"/>
    </source>
</evidence>
<keyword evidence="4" id="KW-1185">Reference proteome</keyword>
<organism evidence="2">
    <name type="scientific">Puccinia triticina (isolate 1-1 / race 1 (BBBD))</name>
    <name type="common">Brown leaf rust fungus</name>
    <dbReference type="NCBI Taxonomy" id="630390"/>
    <lineage>
        <taxon>Eukaryota</taxon>
        <taxon>Fungi</taxon>
        <taxon>Dikarya</taxon>
        <taxon>Basidiomycota</taxon>
        <taxon>Pucciniomycotina</taxon>
        <taxon>Pucciniomycetes</taxon>
        <taxon>Pucciniales</taxon>
        <taxon>Pucciniaceae</taxon>
        <taxon>Puccinia</taxon>
    </lineage>
</organism>
<evidence type="ECO:0000313" key="3">
    <source>
        <dbReference type="EnsemblFungi" id="PTTG_30081-t43_1-p1"/>
    </source>
</evidence>
<dbReference type="OrthoDB" id="978at2759"/>
<reference evidence="3" key="4">
    <citation type="submission" date="2025-05" db="UniProtKB">
        <authorList>
            <consortium name="EnsemblFungi"/>
        </authorList>
    </citation>
    <scope>IDENTIFICATION</scope>
    <source>
        <strain evidence="3">isolate 1-1 / race 1 (BBBD)</strain>
    </source>
</reference>
<sequence>MYLPKIKASNSARQNPLTSSATTIDLGPTELTHNYHRDLVCLTEPAHFIGDSNSSQPDRTRTIHRDLVPADRLDQFANEHLAGGGSRRSDIRVLDSGGGLARLVWEIANRGLTAQETKSDFVLDLSCLLRSIK</sequence>
<name>A0A180G088_PUCT1</name>
<proteinExistence type="predicted"/>